<name>A0A081BM67_9BACT</name>
<dbReference type="HOGENOM" id="CLU_721370_0_0_0"/>
<evidence type="ECO:0000313" key="2">
    <source>
        <dbReference type="Proteomes" id="UP000030700"/>
    </source>
</evidence>
<sequence length="384" mass="43921">MNEKELSSLDTRTRVLKRFGATSAEVDELLAYNRNVFDHSMLESGLTLPLDDEPFLSSWQTYVEESEQIGVFAALRKRLIQLNFPIHEGISATEEYRAAIKKGILSEERQQRSGLEMRRPDALKLLLHPTSAGRIPVIITEERDDFIALLRAFTFKNEPHPVPASQGAAMIAGYNNWNRLWKIKDRLRQEQGVLFTEAAWSAAFQQILPQKHRYQDKLILLSCSYYSGVTPDQIGLDEETWRDISLRIRLEHECAHYFTKRALASMQNKMLDELISDYAGIVSATGTFRADWFLRFVGLEAYPAYREGGRLQNYAGNPPLSPGAFRILQMLVYHAAHNIERGQEEFARRTGHVLSPLEGVLALTRFTLEELAADDAVFSWWNRA</sequence>
<accession>A0A081BM67</accession>
<evidence type="ECO:0000313" key="1">
    <source>
        <dbReference type="EMBL" id="GAK51483.1"/>
    </source>
</evidence>
<proteinExistence type="predicted"/>
<keyword evidence="2" id="KW-1185">Reference proteome</keyword>
<dbReference type="AlphaFoldDB" id="A0A081BM67"/>
<reference evidence="1" key="1">
    <citation type="journal article" date="2015" name="PeerJ">
        <title>First genomic representation of candidate bacterial phylum KSB3 points to enhanced environmental sensing as a trigger of wastewater bulking.</title>
        <authorList>
            <person name="Sekiguchi Y."/>
            <person name="Ohashi A."/>
            <person name="Parks D.H."/>
            <person name="Yamauchi T."/>
            <person name="Tyson G.W."/>
            <person name="Hugenholtz P."/>
        </authorList>
    </citation>
    <scope>NUCLEOTIDE SEQUENCE [LARGE SCALE GENOMIC DNA]</scope>
</reference>
<dbReference type="Proteomes" id="UP000030700">
    <property type="component" value="Unassembled WGS sequence"/>
</dbReference>
<organism evidence="1">
    <name type="scientific">Candidatus Moduliflexus flocculans</name>
    <dbReference type="NCBI Taxonomy" id="1499966"/>
    <lineage>
        <taxon>Bacteria</taxon>
        <taxon>Candidatus Moduliflexota</taxon>
        <taxon>Candidatus Moduliflexia</taxon>
        <taxon>Candidatus Moduliflexales</taxon>
        <taxon>Candidatus Moduliflexaceae</taxon>
    </lineage>
</organism>
<dbReference type="EMBL" id="DF820457">
    <property type="protein sequence ID" value="GAK51483.1"/>
    <property type="molecule type" value="Genomic_DNA"/>
</dbReference>
<dbReference type="InterPro" id="IPR054274">
    <property type="entry name" value="DUF7005"/>
</dbReference>
<gene>
    <name evidence="1" type="ORF">U14_02727</name>
</gene>
<protein>
    <submittedName>
        <fullName evidence="1">Uncharacterized protein</fullName>
    </submittedName>
</protein>
<dbReference type="Pfam" id="PF22541">
    <property type="entry name" value="DUF7005"/>
    <property type="match status" value="1"/>
</dbReference>